<evidence type="ECO:0000313" key="3">
    <source>
        <dbReference type="Proteomes" id="UP000242715"/>
    </source>
</evidence>
<name>A0A2Z6N3E0_TRISU</name>
<accession>A0A2Z6N3E0</accession>
<protein>
    <submittedName>
        <fullName evidence="2">Uncharacterized protein</fullName>
    </submittedName>
</protein>
<keyword evidence="1" id="KW-1133">Transmembrane helix</keyword>
<reference evidence="3" key="1">
    <citation type="journal article" date="2017" name="Front. Plant Sci.">
        <title>Climate Clever Clovers: New Paradigm to Reduce the Environmental Footprint of Ruminants by Breeding Low Methanogenic Forages Utilizing Haplotype Variation.</title>
        <authorList>
            <person name="Kaur P."/>
            <person name="Appels R."/>
            <person name="Bayer P.E."/>
            <person name="Keeble-Gagnere G."/>
            <person name="Wang J."/>
            <person name="Hirakawa H."/>
            <person name="Shirasawa K."/>
            <person name="Vercoe P."/>
            <person name="Stefanova K."/>
            <person name="Durmic Z."/>
            <person name="Nichols P."/>
            <person name="Revell C."/>
            <person name="Isobe S.N."/>
            <person name="Edwards D."/>
            <person name="Erskine W."/>
        </authorList>
    </citation>
    <scope>NUCLEOTIDE SEQUENCE [LARGE SCALE GENOMIC DNA]</scope>
    <source>
        <strain evidence="3">cv. Daliak</strain>
    </source>
</reference>
<keyword evidence="1" id="KW-0812">Transmembrane</keyword>
<evidence type="ECO:0000256" key="1">
    <source>
        <dbReference type="SAM" id="Phobius"/>
    </source>
</evidence>
<feature type="transmembrane region" description="Helical" evidence="1">
    <location>
        <begin position="50"/>
        <end position="80"/>
    </location>
</feature>
<dbReference type="Proteomes" id="UP000242715">
    <property type="component" value="Unassembled WGS sequence"/>
</dbReference>
<dbReference type="OrthoDB" id="20669at2759"/>
<dbReference type="AlphaFoldDB" id="A0A2Z6N3E0"/>
<keyword evidence="3" id="KW-1185">Reference proteome</keyword>
<sequence length="223" mass="24237">MEALLDGVDLEVLGGCGAASLVVFYGVLVVVGGVRWWWQLLPGVGFWCSWCLWFFGGIGVALCGGGNCLHVIAIVVWLGLTEECHNSKSFGAPLWLLLCCSRVVVLFECGLCKISIDDNAITSAVDVSCNPSGLLRIASVSPDGKLLAVLGHNTEGLIVDAHIGKRLVHENPQNFKVMCNYSCFNHTYDTTKGAFRDFSDRSSYDYKVAGREAIAREYPVIEL</sequence>
<organism evidence="2 3">
    <name type="scientific">Trifolium subterraneum</name>
    <name type="common">Subterranean clover</name>
    <dbReference type="NCBI Taxonomy" id="3900"/>
    <lineage>
        <taxon>Eukaryota</taxon>
        <taxon>Viridiplantae</taxon>
        <taxon>Streptophyta</taxon>
        <taxon>Embryophyta</taxon>
        <taxon>Tracheophyta</taxon>
        <taxon>Spermatophyta</taxon>
        <taxon>Magnoliopsida</taxon>
        <taxon>eudicotyledons</taxon>
        <taxon>Gunneridae</taxon>
        <taxon>Pentapetalae</taxon>
        <taxon>rosids</taxon>
        <taxon>fabids</taxon>
        <taxon>Fabales</taxon>
        <taxon>Fabaceae</taxon>
        <taxon>Papilionoideae</taxon>
        <taxon>50 kb inversion clade</taxon>
        <taxon>NPAAA clade</taxon>
        <taxon>Hologalegina</taxon>
        <taxon>IRL clade</taxon>
        <taxon>Trifolieae</taxon>
        <taxon>Trifolium</taxon>
    </lineage>
</organism>
<evidence type="ECO:0000313" key="2">
    <source>
        <dbReference type="EMBL" id="GAU38436.1"/>
    </source>
</evidence>
<keyword evidence="1" id="KW-0472">Membrane</keyword>
<proteinExistence type="predicted"/>
<feature type="transmembrane region" description="Helical" evidence="1">
    <location>
        <begin position="12"/>
        <end position="38"/>
    </location>
</feature>
<gene>
    <name evidence="2" type="ORF">TSUD_151590</name>
</gene>
<dbReference type="EMBL" id="DF973716">
    <property type="protein sequence ID" value="GAU38436.1"/>
    <property type="molecule type" value="Genomic_DNA"/>
</dbReference>